<proteinExistence type="predicted"/>
<dbReference type="EMBL" id="QVEZ01000003">
    <property type="protein sequence ID" value="RGC06103.1"/>
    <property type="molecule type" value="Genomic_DNA"/>
</dbReference>
<dbReference type="InterPro" id="IPR005094">
    <property type="entry name" value="Endonuclease_MobA/VirD2"/>
</dbReference>
<dbReference type="Pfam" id="PF03432">
    <property type="entry name" value="Relaxase"/>
    <property type="match status" value="1"/>
</dbReference>
<evidence type="ECO:0000259" key="1">
    <source>
        <dbReference type="Pfam" id="PF03432"/>
    </source>
</evidence>
<evidence type="ECO:0000313" key="3">
    <source>
        <dbReference type="Proteomes" id="UP000261079"/>
    </source>
</evidence>
<gene>
    <name evidence="2" type="ORF">DW905_06655</name>
</gene>
<dbReference type="RefSeq" id="WP_117535525.1">
    <property type="nucleotide sequence ID" value="NZ_QVEZ01000003.1"/>
</dbReference>
<organism evidence="2 3">
    <name type="scientific">Faecalibacterium prausnitzii</name>
    <dbReference type="NCBI Taxonomy" id="853"/>
    <lineage>
        <taxon>Bacteria</taxon>
        <taxon>Bacillati</taxon>
        <taxon>Bacillota</taxon>
        <taxon>Clostridia</taxon>
        <taxon>Eubacteriales</taxon>
        <taxon>Oscillospiraceae</taxon>
        <taxon>Faecalibacterium</taxon>
    </lineage>
</organism>
<reference evidence="2 3" key="1">
    <citation type="submission" date="2018-08" db="EMBL/GenBank/DDBJ databases">
        <title>A genome reference for cultivated species of the human gut microbiota.</title>
        <authorList>
            <person name="Zou Y."/>
            <person name="Xue W."/>
            <person name="Luo G."/>
        </authorList>
    </citation>
    <scope>NUCLEOTIDE SEQUENCE [LARGE SCALE GENOMIC DNA]</scope>
    <source>
        <strain evidence="2 3">AM42-11AC</strain>
    </source>
</reference>
<feature type="domain" description="MobA/VirD2-like nuclease" evidence="1">
    <location>
        <begin position="105"/>
        <end position="170"/>
    </location>
</feature>
<comment type="caution">
    <text evidence="2">The sequence shown here is derived from an EMBL/GenBank/DDBJ whole genome shotgun (WGS) entry which is preliminary data.</text>
</comment>
<protein>
    <submittedName>
        <fullName evidence="2">Relaxase</fullName>
    </submittedName>
</protein>
<evidence type="ECO:0000313" key="2">
    <source>
        <dbReference type="EMBL" id="RGC06103.1"/>
    </source>
</evidence>
<name>A0A3E2V6U6_9FIRM</name>
<accession>A0A3E2V6U6</accession>
<sequence length="543" mass="62038">MATIKHLTSKNSNYAAAESYLTFQHNEYTGLPILDEKGRPKLRDSYLLDTLECGESSFAMACLIANRKYGKNGGREDVKTHHIWRHPPKRMLIYSCAARTAGHTKYIISFDPKDAVENGLTMERAQALGLQFCKENFPGHPAIVCTHPDGHNSAGNIHVHIVIGSLRVRTVERQPFMDKPCDWEAGKKHRCTSAMLRHLRVAVMEMCEQADLNQINLLEAQGDHVSEREYWAQRRGQRRLDHANAKLAAEGQQPTQTVYQTELDKLRKQIYAVLNKTTTFEEFSALLMQEHGIAVKESRGRLSYCPPGRTKFITAKKLSKKLEKELVLTALSQNIQLAAIIQPACEQKPDKIRKLVDIQANVAAGKGIGYERWAKKFNLKRWSQTLCLLQEKKLLSEDALSQRIAELKTQHDDALAVVKDLDARMVSLKELRGHLVVYRQYKPVAQKLQTVRNPAKFKEQHRAEFAVYEAACAYFKANGLRTLPDLKKLDAEYQTLSSEKNGFYTRYKKAQIELRELRTAQQNVEAFFRKEERSHAVPQQEVK</sequence>
<dbReference type="AlphaFoldDB" id="A0A3E2V6U6"/>
<dbReference type="Proteomes" id="UP000261079">
    <property type="component" value="Unassembled WGS sequence"/>
</dbReference>